<dbReference type="InterPro" id="IPR001680">
    <property type="entry name" value="WD40_rpt"/>
</dbReference>
<dbReference type="KEGG" id="rhoz:GXP67_04795"/>
<keyword evidence="1 3" id="KW-0853">WD repeat</keyword>
<dbReference type="InterPro" id="IPR027417">
    <property type="entry name" value="P-loop_NTPase"/>
</dbReference>
<evidence type="ECO:0000256" key="1">
    <source>
        <dbReference type="ARBA" id="ARBA00022574"/>
    </source>
</evidence>
<feature type="coiled-coil region" evidence="4">
    <location>
        <begin position="548"/>
        <end position="632"/>
    </location>
</feature>
<dbReference type="AlphaFoldDB" id="A0A6C0GDM7"/>
<dbReference type="EMBL" id="CP048222">
    <property type="protein sequence ID" value="QHT66038.1"/>
    <property type="molecule type" value="Genomic_DNA"/>
</dbReference>
<evidence type="ECO:0000313" key="8">
    <source>
        <dbReference type="Proteomes" id="UP000480178"/>
    </source>
</evidence>
<gene>
    <name evidence="7" type="ORF">GXP67_04795</name>
</gene>
<evidence type="ECO:0000256" key="2">
    <source>
        <dbReference type="ARBA" id="ARBA00022737"/>
    </source>
</evidence>
<organism evidence="7 8">
    <name type="scientific">Rhodocytophaga rosea</name>
    <dbReference type="NCBI Taxonomy" id="2704465"/>
    <lineage>
        <taxon>Bacteria</taxon>
        <taxon>Pseudomonadati</taxon>
        <taxon>Bacteroidota</taxon>
        <taxon>Cytophagia</taxon>
        <taxon>Cytophagales</taxon>
        <taxon>Rhodocytophagaceae</taxon>
        <taxon>Rhodocytophaga</taxon>
    </lineage>
</organism>
<dbReference type="RefSeq" id="WP_162442111.1">
    <property type="nucleotide sequence ID" value="NZ_CP048222.1"/>
</dbReference>
<dbReference type="Proteomes" id="UP000480178">
    <property type="component" value="Chromosome"/>
</dbReference>
<dbReference type="Pfam" id="PF00400">
    <property type="entry name" value="WD40"/>
    <property type="match status" value="5"/>
</dbReference>
<evidence type="ECO:0000256" key="4">
    <source>
        <dbReference type="SAM" id="Coils"/>
    </source>
</evidence>
<dbReference type="SMART" id="SM00320">
    <property type="entry name" value="WD40"/>
    <property type="match status" value="7"/>
</dbReference>
<sequence>MLTSTFAESQIRSTQKLNPFPGLRPFKYEESHLFFGREGQVDQVLDKLIHNRFVAVLGTSGIGKSSFLNCGLLPILYGDYATESSAQWEVCTFRPGASPIRNMAEALTETILANETDEEKKMVIRNMEYSLLCESSLGLVESVRSKFAREPKNYLMYIDQFEELFRFKNIDSTSVEEAAAFVKLLVTAVRQSEVPVYVIITLRSDFVGDCSQYPQLTKLINDSQFLIPQMTRKEKRRAITGPISVMGGEINERLVQQLLNDVGDNPDQLPIMQHALMRTWDYWQRNALAGEPMNLPHYEAIGGMGRALSIHANETYNELTDPQKKICERVFKTITEKGDEGRGIRRPTKLQEIATIAQSPIAEVAEVIDRFRSPGRTLLMPPHTVPLDGESIIDISHESLMRIWITLNKWVDEEAESSKLYLRLAEAAERHQQGKAGLWRPPDLQIALHWAEEHQPSLTWGLRYHPAYERTMLFLDFSKKEYEKEQIIREKQQRRKLVFSRILAIIFGIIGIIVGILFIFAYFNQQEAEDQRKIADEKARAATIAEAKANQSAQIAEKEREVAKVQEKLARNAESKAVLEREAADKAKKEAEISAKEAERQAVIASEKTVLAEIEKENAKNSEQKAIEASNRAYNLRLLSIARSMAIKSVQLSDTTQKGLVAQQAYLFNKNNGGELNDPDIYDGMYYAVKALHDESYNQLKVHSANVRALVATTSGNTMYSAASDGMIYRLNVNDPSGNKMLMNGADAAKGYIHKALALSPDGRWLASGGDYGHIQLYDLTKPAGDLSIQLKGNIHEIWYLAFTPDSKGLISSDSDKRLIYWDIESKNPVEIAKSDLKINSLSLHPRTNQVAIAKENGLVVLLDRDKSNAEQIIYQDPQGIDMISVAFSPDGKWLAAGNEKGVVRLFEVKVDDFNLVPQSLTGHKARVNTIRFSKDSKRLATGSFDKTVRIWSMNNTDDPPIILRDHADWVWSIEFSPDGEKLLAGCRDYKIRIWPTNVSSMADIICKKLNRSMTTPEWERFVAPVKEVPYETTCR</sequence>
<name>A0A6C0GDM7_9BACT</name>
<reference evidence="7 8" key="1">
    <citation type="submission" date="2020-01" db="EMBL/GenBank/DDBJ databases">
        <authorList>
            <person name="Kim M.K."/>
        </authorList>
    </citation>
    <scope>NUCLEOTIDE SEQUENCE [LARGE SCALE GENOMIC DNA]</scope>
    <source>
        <strain evidence="7 8">172606-1</strain>
    </source>
</reference>
<protein>
    <submittedName>
        <fullName evidence="7">High-affnity carbon uptake protein Hat/HatR</fullName>
    </submittedName>
</protein>
<proteinExistence type="predicted"/>
<dbReference type="PANTHER" id="PTHR19848">
    <property type="entry name" value="WD40 REPEAT PROTEIN"/>
    <property type="match status" value="1"/>
</dbReference>
<feature type="transmembrane region" description="Helical" evidence="5">
    <location>
        <begin position="498"/>
        <end position="523"/>
    </location>
</feature>
<evidence type="ECO:0000313" key="7">
    <source>
        <dbReference type="EMBL" id="QHT66038.1"/>
    </source>
</evidence>
<dbReference type="InterPro" id="IPR049052">
    <property type="entry name" value="nSTAND1"/>
</dbReference>
<feature type="repeat" description="WD" evidence="3">
    <location>
        <begin position="964"/>
        <end position="995"/>
    </location>
</feature>
<dbReference type="PROSITE" id="PS50294">
    <property type="entry name" value="WD_REPEATS_REGION"/>
    <property type="match status" value="3"/>
</dbReference>
<dbReference type="InterPro" id="IPR015943">
    <property type="entry name" value="WD40/YVTN_repeat-like_dom_sf"/>
</dbReference>
<feature type="repeat" description="WD" evidence="3">
    <location>
        <begin position="921"/>
        <end position="956"/>
    </location>
</feature>
<evidence type="ECO:0000259" key="6">
    <source>
        <dbReference type="Pfam" id="PF20703"/>
    </source>
</evidence>
<dbReference type="SUPFAM" id="SSF50978">
    <property type="entry name" value="WD40 repeat-like"/>
    <property type="match status" value="1"/>
</dbReference>
<evidence type="ECO:0000256" key="3">
    <source>
        <dbReference type="PROSITE-ProRule" id="PRU00221"/>
    </source>
</evidence>
<keyword evidence="5" id="KW-0472">Membrane</keyword>
<keyword evidence="4" id="KW-0175">Coiled coil</keyword>
<dbReference type="InterPro" id="IPR036322">
    <property type="entry name" value="WD40_repeat_dom_sf"/>
</dbReference>
<feature type="repeat" description="WD" evidence="3">
    <location>
        <begin position="791"/>
        <end position="832"/>
    </location>
</feature>
<keyword evidence="5" id="KW-0812">Transmembrane</keyword>
<dbReference type="PANTHER" id="PTHR19848:SF8">
    <property type="entry name" value="F-BOX AND WD REPEAT DOMAIN CONTAINING 7"/>
    <property type="match status" value="1"/>
</dbReference>
<keyword evidence="5" id="KW-1133">Transmembrane helix</keyword>
<feature type="domain" description="Novel STAND NTPase 1" evidence="6">
    <location>
        <begin position="19"/>
        <end position="434"/>
    </location>
</feature>
<keyword evidence="8" id="KW-1185">Reference proteome</keyword>
<dbReference type="Gene3D" id="2.130.10.10">
    <property type="entry name" value="YVTN repeat-like/Quinoprotein amine dehydrogenase"/>
    <property type="match status" value="2"/>
</dbReference>
<dbReference type="PROSITE" id="PS50082">
    <property type="entry name" value="WD_REPEATS_2"/>
    <property type="match status" value="3"/>
</dbReference>
<evidence type="ECO:0000256" key="5">
    <source>
        <dbReference type="SAM" id="Phobius"/>
    </source>
</evidence>
<keyword evidence="2" id="KW-0677">Repeat</keyword>
<accession>A0A6C0GDM7</accession>
<dbReference type="SUPFAM" id="SSF52540">
    <property type="entry name" value="P-loop containing nucleoside triphosphate hydrolases"/>
    <property type="match status" value="1"/>
</dbReference>
<dbReference type="Pfam" id="PF20703">
    <property type="entry name" value="nSTAND1"/>
    <property type="match status" value="1"/>
</dbReference>